<reference evidence="6 7" key="1">
    <citation type="submission" date="2016-10" db="EMBL/GenBank/DDBJ databases">
        <authorList>
            <person name="de Groot N.N."/>
        </authorList>
    </citation>
    <scope>NUCLEOTIDE SEQUENCE [LARGE SCALE GENOMIC DNA]</scope>
    <source>
        <strain evidence="7">L7-484,KACC 16230,DSM 25025</strain>
    </source>
</reference>
<dbReference type="PROSITE" id="PS50931">
    <property type="entry name" value="HTH_LYSR"/>
    <property type="match status" value="1"/>
</dbReference>
<comment type="similarity">
    <text evidence="1">Belongs to the LysR transcriptional regulatory family.</text>
</comment>
<keyword evidence="7" id="KW-1185">Reference proteome</keyword>
<dbReference type="InterPro" id="IPR005119">
    <property type="entry name" value="LysR_subst-bd"/>
</dbReference>
<dbReference type="RefSeq" id="WP_090671357.1">
    <property type="nucleotide sequence ID" value="NZ_FNIT01000002.1"/>
</dbReference>
<dbReference type="GO" id="GO:0003677">
    <property type="term" value="F:DNA binding"/>
    <property type="evidence" value="ECO:0007669"/>
    <property type="project" value="UniProtKB-KW"/>
</dbReference>
<gene>
    <name evidence="6" type="ORF">SAMN05192530_102251</name>
</gene>
<dbReference type="EMBL" id="FNIT01000002">
    <property type="protein sequence ID" value="SDN86708.1"/>
    <property type="molecule type" value="Genomic_DNA"/>
</dbReference>
<dbReference type="InterPro" id="IPR050176">
    <property type="entry name" value="LTTR"/>
</dbReference>
<dbReference type="InterPro" id="IPR036388">
    <property type="entry name" value="WH-like_DNA-bd_sf"/>
</dbReference>
<dbReference type="SUPFAM" id="SSF53850">
    <property type="entry name" value="Periplasmic binding protein-like II"/>
    <property type="match status" value="1"/>
</dbReference>
<evidence type="ECO:0000256" key="4">
    <source>
        <dbReference type="ARBA" id="ARBA00023163"/>
    </source>
</evidence>
<evidence type="ECO:0000313" key="7">
    <source>
        <dbReference type="Proteomes" id="UP000198793"/>
    </source>
</evidence>
<dbReference type="InterPro" id="IPR036390">
    <property type="entry name" value="WH_DNA-bd_sf"/>
</dbReference>
<dbReference type="STRING" id="1166073.SAMN05192530_102251"/>
<dbReference type="Pfam" id="PF03466">
    <property type="entry name" value="LysR_substrate"/>
    <property type="match status" value="1"/>
</dbReference>
<evidence type="ECO:0000256" key="2">
    <source>
        <dbReference type="ARBA" id="ARBA00023015"/>
    </source>
</evidence>
<dbReference type="PANTHER" id="PTHR30579:SF3">
    <property type="entry name" value="TRANSCRIPTIONAL REGULATORY PROTEIN"/>
    <property type="match status" value="1"/>
</dbReference>
<dbReference type="Gene3D" id="3.40.190.290">
    <property type="match status" value="2"/>
</dbReference>
<evidence type="ECO:0000313" key="6">
    <source>
        <dbReference type="EMBL" id="SDN86708.1"/>
    </source>
</evidence>
<organism evidence="6 7">
    <name type="scientific">Aureimonas jatrophae</name>
    <dbReference type="NCBI Taxonomy" id="1166073"/>
    <lineage>
        <taxon>Bacteria</taxon>
        <taxon>Pseudomonadati</taxon>
        <taxon>Pseudomonadota</taxon>
        <taxon>Alphaproteobacteria</taxon>
        <taxon>Hyphomicrobiales</taxon>
        <taxon>Aurantimonadaceae</taxon>
        <taxon>Aureimonas</taxon>
    </lineage>
</organism>
<dbReference type="OrthoDB" id="9796526at2"/>
<keyword evidence="3 6" id="KW-0238">DNA-binding</keyword>
<evidence type="ECO:0000256" key="3">
    <source>
        <dbReference type="ARBA" id="ARBA00023125"/>
    </source>
</evidence>
<dbReference type="InterPro" id="IPR000847">
    <property type="entry name" value="LysR_HTH_N"/>
</dbReference>
<proteinExistence type="inferred from homology"/>
<name>A0A1H0EWF5_9HYPH</name>
<dbReference type="SUPFAM" id="SSF46785">
    <property type="entry name" value="Winged helix' DNA-binding domain"/>
    <property type="match status" value="1"/>
</dbReference>
<keyword evidence="4" id="KW-0804">Transcription</keyword>
<dbReference type="Gene3D" id="1.10.10.10">
    <property type="entry name" value="Winged helix-like DNA-binding domain superfamily/Winged helix DNA-binding domain"/>
    <property type="match status" value="1"/>
</dbReference>
<accession>A0A1H0EWF5</accession>
<dbReference type="GO" id="GO:0003700">
    <property type="term" value="F:DNA-binding transcription factor activity"/>
    <property type="evidence" value="ECO:0007669"/>
    <property type="project" value="InterPro"/>
</dbReference>
<dbReference type="AlphaFoldDB" id="A0A1H0EWF5"/>
<dbReference type="PANTHER" id="PTHR30579">
    <property type="entry name" value="TRANSCRIPTIONAL REGULATOR"/>
    <property type="match status" value="1"/>
</dbReference>
<dbReference type="Proteomes" id="UP000198793">
    <property type="component" value="Unassembled WGS sequence"/>
</dbReference>
<evidence type="ECO:0000256" key="1">
    <source>
        <dbReference type="ARBA" id="ARBA00009437"/>
    </source>
</evidence>
<keyword evidence="2" id="KW-0805">Transcription regulation</keyword>
<protein>
    <submittedName>
        <fullName evidence="6">DNA-binding transcriptional regulator, LysR family</fullName>
    </submittedName>
</protein>
<sequence>MASPIDALSWDDLRLIRAVATEGTLPGAARALRLDHSTVFRRLRQAEAAAGLALFERDRQRLVPTLAGAELTALALRLGQEIDAASLRMAGAEPALEGEIRLTTNDSLLLHLLTPAFAGFRRRHPRIRLDVLIANQALNLSRRDADVAVRATDRPPDTLVGRKVARIAWALYGARDGSGDTGGDWVALGETMGALKVVRRAVERVPEARLAYRVDSVLALAAAVEAGLGVGHLPCFVADVRPGLRRLGAPEPEFATDLWLLTHADLRRAPRVRALLDDLATAMSERRALIEGEEPQPAAP</sequence>
<feature type="domain" description="HTH lysR-type" evidence="5">
    <location>
        <begin position="8"/>
        <end position="65"/>
    </location>
</feature>
<evidence type="ECO:0000259" key="5">
    <source>
        <dbReference type="PROSITE" id="PS50931"/>
    </source>
</evidence>
<dbReference type="Pfam" id="PF00126">
    <property type="entry name" value="HTH_1"/>
    <property type="match status" value="1"/>
</dbReference>